<keyword evidence="9" id="KW-0808">Transferase</keyword>
<keyword evidence="8" id="KW-0169">Cobalamin biosynthesis</keyword>
<evidence type="ECO:0000256" key="4">
    <source>
        <dbReference type="ARBA" id="ARBA00010561"/>
    </source>
</evidence>
<dbReference type="AlphaFoldDB" id="A0AA35SCP1"/>
<evidence type="ECO:0000256" key="17">
    <source>
        <dbReference type="ARBA" id="ARBA00048623"/>
    </source>
</evidence>
<dbReference type="EMBL" id="CASHTH010002254">
    <property type="protein sequence ID" value="CAI8027019.1"/>
    <property type="molecule type" value="Genomic_DNA"/>
</dbReference>
<evidence type="ECO:0000256" key="15">
    <source>
        <dbReference type="ARBA" id="ARBA00032605"/>
    </source>
</evidence>
<name>A0AA35SCP1_GEOBA</name>
<evidence type="ECO:0000313" key="20">
    <source>
        <dbReference type="EMBL" id="CAI8027019.1"/>
    </source>
</evidence>
<feature type="transmembrane region" description="Helical" evidence="19">
    <location>
        <begin position="69"/>
        <end position="91"/>
    </location>
</feature>
<protein>
    <recommendedName>
        <fullName evidence="6">Adenosylcobinamide-GDP ribazoletransferase</fullName>
        <ecNumber evidence="5">2.7.8.26</ecNumber>
    </recommendedName>
    <alternativeName>
        <fullName evidence="16">Cobalamin synthase</fullName>
    </alternativeName>
    <alternativeName>
        <fullName evidence="15">Cobalamin-5'-phosphate synthase</fullName>
    </alternativeName>
</protein>
<dbReference type="Proteomes" id="UP001174909">
    <property type="component" value="Unassembled WGS sequence"/>
</dbReference>
<evidence type="ECO:0000313" key="21">
    <source>
        <dbReference type="Proteomes" id="UP001174909"/>
    </source>
</evidence>
<evidence type="ECO:0000256" key="7">
    <source>
        <dbReference type="ARBA" id="ARBA00022475"/>
    </source>
</evidence>
<feature type="transmembrane region" description="Helical" evidence="19">
    <location>
        <begin position="197"/>
        <end position="215"/>
    </location>
</feature>
<feature type="transmembrane region" description="Helical" evidence="19">
    <location>
        <begin position="97"/>
        <end position="118"/>
    </location>
</feature>
<dbReference type="GO" id="GO:0005886">
    <property type="term" value="C:plasma membrane"/>
    <property type="evidence" value="ECO:0007669"/>
    <property type="project" value="UniProtKB-SubCell"/>
</dbReference>
<evidence type="ECO:0000256" key="9">
    <source>
        <dbReference type="ARBA" id="ARBA00022679"/>
    </source>
</evidence>
<evidence type="ECO:0000256" key="13">
    <source>
        <dbReference type="ARBA" id="ARBA00023136"/>
    </source>
</evidence>
<keyword evidence="10 19" id="KW-0812">Transmembrane</keyword>
<dbReference type="Pfam" id="PF02654">
    <property type="entry name" value="CobS"/>
    <property type="match status" value="1"/>
</dbReference>
<dbReference type="GO" id="GO:0008818">
    <property type="term" value="F:cobalamin 5'-phosphate synthase activity"/>
    <property type="evidence" value="ECO:0007669"/>
    <property type="project" value="InterPro"/>
</dbReference>
<dbReference type="PANTHER" id="PTHR34148:SF1">
    <property type="entry name" value="ADENOSYLCOBINAMIDE-GDP RIBAZOLETRANSFERASE"/>
    <property type="match status" value="1"/>
</dbReference>
<evidence type="ECO:0000256" key="8">
    <source>
        <dbReference type="ARBA" id="ARBA00022573"/>
    </source>
</evidence>
<keyword evidence="21" id="KW-1185">Reference proteome</keyword>
<dbReference type="EC" id="2.7.8.26" evidence="5"/>
<comment type="caution">
    <text evidence="20">The sequence shown here is derived from an EMBL/GenBank/DDBJ whole genome shotgun (WGS) entry which is preliminary data.</text>
</comment>
<dbReference type="HAMAP" id="MF_00719">
    <property type="entry name" value="CobS"/>
    <property type="match status" value="1"/>
</dbReference>
<keyword evidence="12 19" id="KW-1133">Transmembrane helix</keyword>
<comment type="cofactor">
    <cofactor evidence="1">
        <name>Mg(2+)</name>
        <dbReference type="ChEBI" id="CHEBI:18420"/>
    </cofactor>
</comment>
<evidence type="ECO:0000256" key="12">
    <source>
        <dbReference type="ARBA" id="ARBA00022989"/>
    </source>
</evidence>
<dbReference type="PANTHER" id="PTHR34148">
    <property type="entry name" value="ADENOSYLCOBINAMIDE-GDP RIBAZOLETRANSFERASE"/>
    <property type="match status" value="1"/>
</dbReference>
<keyword evidence="11" id="KW-0460">Magnesium</keyword>
<keyword evidence="13 19" id="KW-0472">Membrane</keyword>
<comment type="pathway">
    <text evidence="3">Cofactor biosynthesis; adenosylcobalamin biosynthesis; adenosylcobalamin from cob(II)yrinate a,c-diamide: step 7/7.</text>
</comment>
<comment type="subcellular location">
    <subcellularLocation>
        <location evidence="2">Cell membrane</location>
        <topology evidence="2">Multi-pass membrane protein</topology>
    </subcellularLocation>
</comment>
<evidence type="ECO:0000256" key="10">
    <source>
        <dbReference type="ARBA" id="ARBA00022692"/>
    </source>
</evidence>
<comment type="function">
    <text evidence="14">Joins adenosylcobinamide-GDP and alpha-ribazole to generate adenosylcobalamin (Ado-cobalamin). Also synthesizes adenosylcobalamin 5'-phosphate from adenosylcobinamide-GDP and alpha-ribazole 5'-phosphate.</text>
</comment>
<evidence type="ECO:0000256" key="2">
    <source>
        <dbReference type="ARBA" id="ARBA00004651"/>
    </source>
</evidence>
<accession>A0AA35SCP1</accession>
<organism evidence="20 21">
    <name type="scientific">Geodia barretti</name>
    <name type="common">Barrett's horny sponge</name>
    <dbReference type="NCBI Taxonomy" id="519541"/>
    <lineage>
        <taxon>Eukaryota</taxon>
        <taxon>Metazoa</taxon>
        <taxon>Porifera</taxon>
        <taxon>Demospongiae</taxon>
        <taxon>Heteroscleromorpha</taxon>
        <taxon>Tetractinellida</taxon>
        <taxon>Astrophorina</taxon>
        <taxon>Geodiidae</taxon>
        <taxon>Geodia</taxon>
    </lineage>
</organism>
<comment type="catalytic activity">
    <reaction evidence="18">
        <text>alpha-ribazole 5'-phosphate + adenosylcob(III)inamide-GDP = adenosylcob(III)alamin 5'-phosphate + GMP + H(+)</text>
        <dbReference type="Rhea" id="RHEA:23560"/>
        <dbReference type="ChEBI" id="CHEBI:15378"/>
        <dbReference type="ChEBI" id="CHEBI:57918"/>
        <dbReference type="ChEBI" id="CHEBI:58115"/>
        <dbReference type="ChEBI" id="CHEBI:60487"/>
        <dbReference type="ChEBI" id="CHEBI:60493"/>
        <dbReference type="EC" id="2.7.8.26"/>
    </reaction>
</comment>
<comment type="similarity">
    <text evidence="4">Belongs to the CobS family.</text>
</comment>
<evidence type="ECO:0000256" key="1">
    <source>
        <dbReference type="ARBA" id="ARBA00001946"/>
    </source>
</evidence>
<evidence type="ECO:0000256" key="11">
    <source>
        <dbReference type="ARBA" id="ARBA00022842"/>
    </source>
</evidence>
<feature type="transmembrane region" description="Helical" evidence="19">
    <location>
        <begin position="139"/>
        <end position="165"/>
    </location>
</feature>
<proteinExistence type="inferred from homology"/>
<evidence type="ECO:0000256" key="18">
    <source>
        <dbReference type="ARBA" id="ARBA00049504"/>
    </source>
</evidence>
<evidence type="ECO:0000256" key="16">
    <source>
        <dbReference type="ARBA" id="ARBA00032853"/>
    </source>
</evidence>
<dbReference type="InterPro" id="IPR003805">
    <property type="entry name" value="CobS"/>
</dbReference>
<dbReference type="GO" id="GO:0051073">
    <property type="term" value="F:adenosylcobinamide-GDP ribazoletransferase activity"/>
    <property type="evidence" value="ECO:0007669"/>
    <property type="project" value="UniProtKB-EC"/>
</dbReference>
<evidence type="ECO:0000256" key="19">
    <source>
        <dbReference type="SAM" id="Phobius"/>
    </source>
</evidence>
<reference evidence="20" key="1">
    <citation type="submission" date="2023-03" db="EMBL/GenBank/DDBJ databases">
        <authorList>
            <person name="Steffen K."/>
            <person name="Cardenas P."/>
        </authorList>
    </citation>
    <scope>NUCLEOTIDE SEQUENCE</scope>
</reference>
<evidence type="ECO:0000256" key="5">
    <source>
        <dbReference type="ARBA" id="ARBA00013200"/>
    </source>
</evidence>
<gene>
    <name evidence="20" type="ORF">GBAR_LOCUS15476</name>
</gene>
<comment type="catalytic activity">
    <reaction evidence="17">
        <text>alpha-ribazole + adenosylcob(III)inamide-GDP = adenosylcob(III)alamin + GMP + H(+)</text>
        <dbReference type="Rhea" id="RHEA:16049"/>
        <dbReference type="ChEBI" id="CHEBI:10329"/>
        <dbReference type="ChEBI" id="CHEBI:15378"/>
        <dbReference type="ChEBI" id="CHEBI:18408"/>
        <dbReference type="ChEBI" id="CHEBI:58115"/>
        <dbReference type="ChEBI" id="CHEBI:60487"/>
        <dbReference type="EC" id="2.7.8.26"/>
    </reaction>
</comment>
<keyword evidence="7" id="KW-1003">Cell membrane</keyword>
<feature type="transmembrane region" description="Helical" evidence="19">
    <location>
        <begin position="20"/>
        <end position="39"/>
    </location>
</feature>
<evidence type="ECO:0000256" key="3">
    <source>
        <dbReference type="ARBA" id="ARBA00004663"/>
    </source>
</evidence>
<sequence length="223" mass="24434">MDLLLHWGYPLLSDEYRQFPPLLSAAILVVLLAGLTRALHLDGFMDCCDALLGGFDRERRLEILRDSHVGAFAVVGAISLLLVKVAAIMALPVGGRFWILLLFPCLSRWSMLVVLEFFPYARRQGIGVPFQPERRRWQLLFGLAVTVIATVALAGPFGLVLWLLATTVALAFSGWASRLLGGVTGDVYGAVNELAEASVLMLAAILAYAVSETLLEPIHRFGW</sequence>
<evidence type="ECO:0000256" key="6">
    <source>
        <dbReference type="ARBA" id="ARBA00015850"/>
    </source>
</evidence>
<evidence type="ECO:0000256" key="14">
    <source>
        <dbReference type="ARBA" id="ARBA00025228"/>
    </source>
</evidence>